<name>A0A934QVE3_9PSEU</name>
<keyword evidence="2" id="KW-0378">Hydrolase</keyword>
<dbReference type="Gene3D" id="3.40.50.1820">
    <property type="entry name" value="alpha/beta hydrolase"/>
    <property type="match status" value="1"/>
</dbReference>
<evidence type="ECO:0000259" key="1">
    <source>
        <dbReference type="Pfam" id="PF12697"/>
    </source>
</evidence>
<dbReference type="AlphaFoldDB" id="A0A934QVE3"/>
<dbReference type="RefSeq" id="WP_200321700.1">
    <property type="nucleotide sequence ID" value="NZ_JAENJH010000006.1"/>
</dbReference>
<evidence type="ECO:0000313" key="3">
    <source>
        <dbReference type="Proteomes" id="UP000635245"/>
    </source>
</evidence>
<dbReference type="GO" id="GO:0016787">
    <property type="term" value="F:hydrolase activity"/>
    <property type="evidence" value="ECO:0007669"/>
    <property type="project" value="UniProtKB-KW"/>
</dbReference>
<dbReference type="PANTHER" id="PTHR43798">
    <property type="entry name" value="MONOACYLGLYCEROL LIPASE"/>
    <property type="match status" value="1"/>
</dbReference>
<dbReference type="InterPro" id="IPR050266">
    <property type="entry name" value="AB_hydrolase_sf"/>
</dbReference>
<dbReference type="Pfam" id="PF12697">
    <property type="entry name" value="Abhydrolase_6"/>
    <property type="match status" value="1"/>
</dbReference>
<dbReference type="InterPro" id="IPR029058">
    <property type="entry name" value="AB_hydrolase_fold"/>
</dbReference>
<dbReference type="PROSITE" id="PS51257">
    <property type="entry name" value="PROKAR_LIPOPROTEIN"/>
    <property type="match status" value="1"/>
</dbReference>
<feature type="domain" description="AB hydrolase-1" evidence="1">
    <location>
        <begin position="68"/>
        <end position="300"/>
    </location>
</feature>
<sequence length="326" mass="34687">MTTGAARAIGLGASAIAACGVAATAGGLARSRLRRPTGEPGELTEVDGLTLHSLVHRAGGPTVVFENGLCCPCTTWSWVLDGIADRYSYVAYDRPGNGWSGDDGKRRSAREINELAAELVAHYDLPAPYVLVGHSIGGLLGMSFAAAMSHDVAGLVLVDSSHPEQLVRSSAQRDSMPMVDHAMGALFWRTLLGRKPSAPAVSFLDDLPPHQAARTKSAMERPSPWRAALREVRTFYAWSDELRTATLPSSLPVAVVTAGQTDVGDSKHRELQSELAALSEVGSHVVVPGADHDGIVMRQDDATHVIDAIEWTIAQSMAQPQRTRGV</sequence>
<evidence type="ECO:0000313" key="2">
    <source>
        <dbReference type="EMBL" id="MBK1787266.1"/>
    </source>
</evidence>
<dbReference type="SUPFAM" id="SSF53474">
    <property type="entry name" value="alpha/beta-Hydrolases"/>
    <property type="match status" value="1"/>
</dbReference>
<keyword evidence="3" id="KW-1185">Reference proteome</keyword>
<protein>
    <submittedName>
        <fullName evidence="2">Alpha/beta hydrolase</fullName>
    </submittedName>
</protein>
<proteinExistence type="predicted"/>
<gene>
    <name evidence="2" type="ORF">JHE00_23335</name>
</gene>
<dbReference type="Proteomes" id="UP000635245">
    <property type="component" value="Unassembled WGS sequence"/>
</dbReference>
<dbReference type="InterPro" id="IPR000073">
    <property type="entry name" value="AB_hydrolase_1"/>
</dbReference>
<reference evidence="2" key="1">
    <citation type="submission" date="2020-12" db="EMBL/GenBank/DDBJ databases">
        <title>Prauserella sp. ASG 168, a novel actinomycete isolated from cave rock.</title>
        <authorList>
            <person name="Suriyachadkun C."/>
        </authorList>
    </citation>
    <scope>NUCLEOTIDE SEQUENCE</scope>
    <source>
        <strain evidence="2">ASG 168</strain>
    </source>
</reference>
<comment type="caution">
    <text evidence="2">The sequence shown here is derived from an EMBL/GenBank/DDBJ whole genome shotgun (WGS) entry which is preliminary data.</text>
</comment>
<accession>A0A934QVE3</accession>
<organism evidence="2 3">
    <name type="scientific">Prauserella cavernicola</name>
    <dbReference type="NCBI Taxonomy" id="2800127"/>
    <lineage>
        <taxon>Bacteria</taxon>
        <taxon>Bacillati</taxon>
        <taxon>Actinomycetota</taxon>
        <taxon>Actinomycetes</taxon>
        <taxon>Pseudonocardiales</taxon>
        <taxon>Pseudonocardiaceae</taxon>
        <taxon>Prauserella</taxon>
    </lineage>
</organism>
<dbReference type="EMBL" id="JAENJH010000006">
    <property type="protein sequence ID" value="MBK1787266.1"/>
    <property type="molecule type" value="Genomic_DNA"/>
</dbReference>